<dbReference type="Proteomes" id="UP000233551">
    <property type="component" value="Unassembled WGS sequence"/>
</dbReference>
<evidence type="ECO:0000256" key="5">
    <source>
        <dbReference type="ARBA" id="ARBA00022729"/>
    </source>
</evidence>
<comment type="caution">
    <text evidence="7">The sequence shown here is derived from an EMBL/GenBank/DDBJ whole genome shotgun (WGS) entry which is preliminary data.</text>
</comment>
<dbReference type="EMBL" id="PGOL01004746">
    <property type="protein sequence ID" value="PKI36641.1"/>
    <property type="molecule type" value="Genomic_DNA"/>
</dbReference>
<feature type="signal peptide" evidence="6">
    <location>
        <begin position="1"/>
        <end position="26"/>
    </location>
</feature>
<dbReference type="InterPro" id="IPR010264">
    <property type="entry name" value="Self-incomp_S1"/>
</dbReference>
<comment type="similarity">
    <text evidence="2 6">Belongs to the plant self-incompatibility (S1) protein family.</text>
</comment>
<keyword evidence="5 6" id="KW-0732">Signal</keyword>
<accession>A0A2I0HY71</accession>
<dbReference type="Pfam" id="PF05938">
    <property type="entry name" value="Self-incomp_S1"/>
    <property type="match status" value="1"/>
</dbReference>
<comment type="subcellular location">
    <subcellularLocation>
        <location evidence="1 6">Secreted</location>
    </subcellularLocation>
</comment>
<dbReference type="PANTHER" id="PTHR31232:SF18">
    <property type="entry name" value="S-PROTEIN HOMOLOG"/>
    <property type="match status" value="1"/>
</dbReference>
<name>A0A2I0HY71_PUNGR</name>
<protein>
    <recommendedName>
        <fullName evidence="6">S-protein homolog</fullName>
    </recommendedName>
</protein>
<dbReference type="GO" id="GO:0005576">
    <property type="term" value="C:extracellular region"/>
    <property type="evidence" value="ECO:0007669"/>
    <property type="project" value="UniProtKB-SubCell"/>
</dbReference>
<dbReference type="GeneID" id="116188876"/>
<proteinExistence type="inferred from homology"/>
<evidence type="ECO:0000256" key="2">
    <source>
        <dbReference type="ARBA" id="ARBA00005581"/>
    </source>
</evidence>
<gene>
    <name evidence="7" type="ORF">CRG98_042967</name>
</gene>
<dbReference type="OrthoDB" id="1933876at2759"/>
<feature type="chain" id="PRO_5047551209" description="S-protein homolog" evidence="6">
    <location>
        <begin position="27"/>
        <end position="152"/>
    </location>
</feature>
<evidence type="ECO:0000256" key="3">
    <source>
        <dbReference type="ARBA" id="ARBA00022471"/>
    </source>
</evidence>
<dbReference type="AlphaFoldDB" id="A0A2I0HY71"/>
<reference evidence="7 8" key="1">
    <citation type="submission" date="2017-11" db="EMBL/GenBank/DDBJ databases">
        <title>De-novo sequencing of pomegranate (Punica granatum L.) genome.</title>
        <authorList>
            <person name="Akparov Z."/>
            <person name="Amiraslanov A."/>
            <person name="Hajiyeva S."/>
            <person name="Abbasov M."/>
            <person name="Kaur K."/>
            <person name="Hamwieh A."/>
            <person name="Solovyev V."/>
            <person name="Salamov A."/>
            <person name="Braich B."/>
            <person name="Kosarev P."/>
            <person name="Mahmoud A."/>
            <person name="Hajiyev E."/>
            <person name="Babayeva S."/>
            <person name="Izzatullayeva V."/>
            <person name="Mammadov A."/>
            <person name="Mammadov A."/>
            <person name="Sharifova S."/>
            <person name="Ojaghi J."/>
            <person name="Eynullazada K."/>
            <person name="Bayramov B."/>
            <person name="Abdulazimova A."/>
            <person name="Shahmuradov I."/>
        </authorList>
    </citation>
    <scope>NUCLEOTIDE SEQUENCE [LARGE SCALE GENOMIC DNA]</scope>
    <source>
        <strain evidence="8">cv. AG2017</strain>
        <tissue evidence="7">Leaf</tissue>
    </source>
</reference>
<evidence type="ECO:0000256" key="1">
    <source>
        <dbReference type="ARBA" id="ARBA00004613"/>
    </source>
</evidence>
<evidence type="ECO:0000256" key="6">
    <source>
        <dbReference type="RuleBase" id="RU367044"/>
    </source>
</evidence>
<dbReference type="GO" id="GO:0060320">
    <property type="term" value="P:rejection of self pollen"/>
    <property type="evidence" value="ECO:0007669"/>
    <property type="project" value="UniProtKB-KW"/>
</dbReference>
<dbReference type="PANTHER" id="PTHR31232">
    <property type="match status" value="1"/>
</dbReference>
<keyword evidence="3 6" id="KW-0713">Self-incompatibility</keyword>
<organism evidence="7 8">
    <name type="scientific">Punica granatum</name>
    <name type="common">Pomegranate</name>
    <dbReference type="NCBI Taxonomy" id="22663"/>
    <lineage>
        <taxon>Eukaryota</taxon>
        <taxon>Viridiplantae</taxon>
        <taxon>Streptophyta</taxon>
        <taxon>Embryophyta</taxon>
        <taxon>Tracheophyta</taxon>
        <taxon>Spermatophyta</taxon>
        <taxon>Magnoliopsida</taxon>
        <taxon>eudicotyledons</taxon>
        <taxon>Gunneridae</taxon>
        <taxon>Pentapetalae</taxon>
        <taxon>rosids</taxon>
        <taxon>malvids</taxon>
        <taxon>Myrtales</taxon>
        <taxon>Lythraceae</taxon>
        <taxon>Punica</taxon>
    </lineage>
</organism>
<evidence type="ECO:0000313" key="7">
    <source>
        <dbReference type="EMBL" id="PKI36641.1"/>
    </source>
</evidence>
<evidence type="ECO:0000313" key="8">
    <source>
        <dbReference type="Proteomes" id="UP000233551"/>
    </source>
</evidence>
<keyword evidence="4 6" id="KW-0964">Secreted</keyword>
<evidence type="ECO:0000256" key="4">
    <source>
        <dbReference type="ARBA" id="ARBA00022525"/>
    </source>
</evidence>
<sequence>MTSMSRSTLFVIYLIGFWVRIITANARSSVAPKKVVEIYNKLPFGMVLDIHCKSKNRDLGNHTIFGPQFYQFQVRPSRSGTTEYSCEFNWVGVAGALVNDFYTEKRDTIRCATRCRWVIRYEGIYGYREDTGEPDIVYEWQTSPPPLHLDGE</sequence>
<keyword evidence="8" id="KW-1185">Reference proteome</keyword>